<dbReference type="GO" id="GO:0005634">
    <property type="term" value="C:nucleus"/>
    <property type="evidence" value="ECO:0007669"/>
    <property type="project" value="UniProtKB-SubCell"/>
</dbReference>
<dbReference type="Gene3D" id="1.10.20.10">
    <property type="entry name" value="Histone, subunit A"/>
    <property type="match status" value="1"/>
</dbReference>
<dbReference type="InterPro" id="IPR002119">
    <property type="entry name" value="Histone_H2A"/>
</dbReference>
<evidence type="ECO:0000259" key="3">
    <source>
        <dbReference type="Pfam" id="PF00125"/>
    </source>
</evidence>
<evidence type="ECO:0000313" key="4">
    <source>
        <dbReference type="Ensembl" id="ENSSSCP00040004987.1"/>
    </source>
</evidence>
<comment type="subunit">
    <text evidence="1">The nucleosome is a histone octamer containing two molecules each of H2A, H2B, H3 and H4 assembled in one H3-H4 heterotetramer and two H2A-H2B heterodimers. The octamer wraps approximately 147 bp of DNA.</text>
</comment>
<dbReference type="CDD" id="cd00074">
    <property type="entry name" value="HFD_H2A"/>
    <property type="match status" value="1"/>
</dbReference>
<dbReference type="Ensembl" id="ENSSSCT00040013187.1">
    <property type="protein sequence ID" value="ENSSSCP00040004987.1"/>
    <property type="gene ID" value="ENSSSCG00040010191.1"/>
</dbReference>
<dbReference type="SMART" id="SM00414">
    <property type="entry name" value="H2A"/>
    <property type="match status" value="1"/>
</dbReference>
<evidence type="ECO:0000313" key="5">
    <source>
        <dbReference type="Proteomes" id="UP000694722"/>
    </source>
</evidence>
<dbReference type="PANTHER" id="PTHR23430">
    <property type="entry name" value="HISTONE H2A"/>
    <property type="match status" value="1"/>
</dbReference>
<dbReference type="GeneID" id="100736633"/>
<dbReference type="GO" id="GO:0046982">
    <property type="term" value="F:protein heterodimerization activity"/>
    <property type="evidence" value="ECO:0007669"/>
    <property type="project" value="InterPro"/>
</dbReference>
<gene>
    <name evidence="4" type="primary">H2AL3</name>
</gene>
<dbReference type="CTD" id="115482686"/>
<protein>
    <recommendedName>
        <fullName evidence="1">Histone H2A</fullName>
    </recommendedName>
</protein>
<dbReference type="Pfam" id="PF00125">
    <property type="entry name" value="Histone"/>
    <property type="match status" value="1"/>
</dbReference>
<keyword evidence="1" id="KW-0544">Nucleosome core</keyword>
<organism evidence="4 5">
    <name type="scientific">Sus scrofa</name>
    <name type="common">Pig</name>
    <dbReference type="NCBI Taxonomy" id="9823"/>
    <lineage>
        <taxon>Eukaryota</taxon>
        <taxon>Metazoa</taxon>
        <taxon>Chordata</taxon>
        <taxon>Craniata</taxon>
        <taxon>Vertebrata</taxon>
        <taxon>Euteleostomi</taxon>
        <taxon>Mammalia</taxon>
        <taxon>Eutheria</taxon>
        <taxon>Laurasiatheria</taxon>
        <taxon>Artiodactyla</taxon>
        <taxon>Suina</taxon>
        <taxon>Suidae</taxon>
        <taxon>Sus</taxon>
    </lineage>
</organism>
<dbReference type="InterPro" id="IPR009072">
    <property type="entry name" value="Histone-fold"/>
</dbReference>
<keyword evidence="1" id="KW-0539">Nucleus</keyword>
<name>A0A8D1DCJ1_PIG</name>
<accession>A0A8D1DCJ1</accession>
<dbReference type="AlphaFoldDB" id="A0A8D1DCJ1"/>
<sequence>MSRKRNLPQCSHRKKHALSCSSRAELQFPMSSLDCVLPEGQYAQRLSSYTPVFLAGVLEHLMAHILELAAREARSSRKVRITPEHVQRALNNNETLSRLFQASSVSRGAEEGAEEPGAEEPLPEAGQ</sequence>
<dbReference type="InterPro" id="IPR007125">
    <property type="entry name" value="H2A/H2B/H3"/>
</dbReference>
<keyword evidence="1" id="KW-0238">DNA-binding</keyword>
<dbReference type="Proteomes" id="UP000694722">
    <property type="component" value="Unplaced"/>
</dbReference>
<proteinExistence type="inferred from homology"/>
<feature type="region of interest" description="Disordered" evidence="2">
    <location>
        <begin position="101"/>
        <end position="127"/>
    </location>
</feature>
<comment type="similarity">
    <text evidence="1">Belongs to the histone H2A family.</text>
</comment>
<evidence type="ECO:0000256" key="1">
    <source>
        <dbReference type="RuleBase" id="RU003767"/>
    </source>
</evidence>
<keyword evidence="1" id="KW-0158">Chromosome</keyword>
<comment type="subcellular location">
    <subcellularLocation>
        <location evidence="1">Nucleus</location>
    </subcellularLocation>
</comment>
<reference evidence="4" key="1">
    <citation type="submission" date="2025-08" db="UniProtKB">
        <authorList>
            <consortium name="Ensembl"/>
        </authorList>
    </citation>
    <scope>IDENTIFICATION</scope>
</reference>
<dbReference type="GO" id="GO:0003677">
    <property type="term" value="F:DNA binding"/>
    <property type="evidence" value="ECO:0007669"/>
    <property type="project" value="UniProtKB-KW"/>
</dbReference>
<feature type="domain" description="Core Histone H2A/H2B/H3" evidence="3">
    <location>
        <begin position="39"/>
        <end position="90"/>
    </location>
</feature>
<dbReference type="PRINTS" id="PR00620">
    <property type="entry name" value="HISTONEH2A"/>
</dbReference>
<evidence type="ECO:0000256" key="2">
    <source>
        <dbReference type="SAM" id="MobiDB-lite"/>
    </source>
</evidence>
<dbReference type="SUPFAM" id="SSF47113">
    <property type="entry name" value="Histone-fold"/>
    <property type="match status" value="1"/>
</dbReference>
<dbReference type="GO" id="GO:0030527">
    <property type="term" value="F:structural constituent of chromatin"/>
    <property type="evidence" value="ECO:0007669"/>
    <property type="project" value="InterPro"/>
</dbReference>
<dbReference type="OrthoDB" id="195679at2759"/>
<feature type="compositionally biased region" description="Acidic residues" evidence="2">
    <location>
        <begin position="111"/>
        <end position="127"/>
    </location>
</feature>
<dbReference type="KEGG" id="ssc:100736633"/>
<dbReference type="GO" id="GO:0000786">
    <property type="term" value="C:nucleosome"/>
    <property type="evidence" value="ECO:0007669"/>
    <property type="project" value="UniProtKB-KW"/>
</dbReference>